<proteinExistence type="predicted"/>
<name>A0A5J4SFT6_9EUKA</name>
<feature type="non-terminal residue" evidence="2">
    <location>
        <position position="77"/>
    </location>
</feature>
<feature type="compositionally biased region" description="Polar residues" evidence="1">
    <location>
        <begin position="60"/>
        <end position="69"/>
    </location>
</feature>
<protein>
    <submittedName>
        <fullName evidence="2">Uncharacterized protein</fullName>
    </submittedName>
</protein>
<organism evidence="2 3">
    <name type="scientific">Streblomastix strix</name>
    <dbReference type="NCBI Taxonomy" id="222440"/>
    <lineage>
        <taxon>Eukaryota</taxon>
        <taxon>Metamonada</taxon>
        <taxon>Preaxostyla</taxon>
        <taxon>Oxymonadida</taxon>
        <taxon>Streblomastigidae</taxon>
        <taxon>Streblomastix</taxon>
    </lineage>
</organism>
<feature type="region of interest" description="Disordered" evidence="1">
    <location>
        <begin position="58"/>
        <end position="77"/>
    </location>
</feature>
<dbReference type="EMBL" id="SNRW01040301">
    <property type="protein sequence ID" value="KAA6345019.1"/>
    <property type="molecule type" value="Genomic_DNA"/>
</dbReference>
<accession>A0A5J4SFT6</accession>
<reference evidence="2 3" key="1">
    <citation type="submission" date="2019-03" db="EMBL/GenBank/DDBJ databases">
        <title>Single cell metagenomics reveals metabolic interactions within the superorganism composed of flagellate Streblomastix strix and complex community of Bacteroidetes bacteria on its surface.</title>
        <authorList>
            <person name="Treitli S.C."/>
            <person name="Kolisko M."/>
            <person name="Husnik F."/>
            <person name="Keeling P."/>
            <person name="Hampl V."/>
        </authorList>
    </citation>
    <scope>NUCLEOTIDE SEQUENCE [LARGE SCALE GENOMIC DNA]</scope>
    <source>
        <strain evidence="2">ST1C</strain>
    </source>
</reference>
<gene>
    <name evidence="2" type="ORF">EZS28_052198</name>
</gene>
<dbReference type="Proteomes" id="UP000324800">
    <property type="component" value="Unassembled WGS sequence"/>
</dbReference>
<comment type="caution">
    <text evidence="2">The sequence shown here is derived from an EMBL/GenBank/DDBJ whole genome shotgun (WGS) entry which is preliminary data.</text>
</comment>
<evidence type="ECO:0000313" key="2">
    <source>
        <dbReference type="EMBL" id="KAA6345019.1"/>
    </source>
</evidence>
<evidence type="ECO:0000313" key="3">
    <source>
        <dbReference type="Proteomes" id="UP000324800"/>
    </source>
</evidence>
<feature type="region of interest" description="Disordered" evidence="1">
    <location>
        <begin position="30"/>
        <end position="50"/>
    </location>
</feature>
<sequence>MLQGLVEEAYYRITIGSQWMQRNGMEIGTSNHVTSARQQRLPSPPNGQYHSRVLSKKLETSQTISSHCQDNLPIVGE</sequence>
<dbReference type="AlphaFoldDB" id="A0A5J4SFT6"/>
<evidence type="ECO:0000256" key="1">
    <source>
        <dbReference type="SAM" id="MobiDB-lite"/>
    </source>
</evidence>
<feature type="compositionally biased region" description="Polar residues" evidence="1">
    <location>
        <begin position="30"/>
        <end position="49"/>
    </location>
</feature>